<dbReference type="InterPro" id="IPR027596">
    <property type="entry name" value="AmmeMemoSam_rS"/>
</dbReference>
<name>A0A1M7Z030_9VIBR</name>
<feature type="domain" description="Radical SAM core" evidence="8">
    <location>
        <begin position="86"/>
        <end position="307"/>
    </location>
</feature>
<dbReference type="EMBL" id="FRFG01000057">
    <property type="protein sequence ID" value="SHO58173.1"/>
    <property type="molecule type" value="Genomic_DNA"/>
</dbReference>
<feature type="binding site" evidence="7">
    <location>
        <position position="105"/>
    </location>
    <ligand>
        <name>[4Fe-4S] cluster</name>
        <dbReference type="ChEBI" id="CHEBI:49883"/>
        <note>4Fe-4S-S-AdoMet</note>
    </ligand>
</feature>
<dbReference type="InterPro" id="IPR007197">
    <property type="entry name" value="rSAM"/>
</dbReference>
<keyword evidence="10" id="KW-1185">Reference proteome</keyword>
<organism evidence="9 10">
    <name type="scientific">Vibrio quintilis</name>
    <dbReference type="NCBI Taxonomy" id="1117707"/>
    <lineage>
        <taxon>Bacteria</taxon>
        <taxon>Pseudomonadati</taxon>
        <taxon>Pseudomonadota</taxon>
        <taxon>Gammaproteobacteria</taxon>
        <taxon>Vibrionales</taxon>
        <taxon>Vibrionaceae</taxon>
        <taxon>Vibrio</taxon>
    </lineage>
</organism>
<dbReference type="NCBIfam" id="TIGR04337">
    <property type="entry name" value="AmmeMemoSam_rS"/>
    <property type="match status" value="1"/>
</dbReference>
<dbReference type="SUPFAM" id="SSF102114">
    <property type="entry name" value="Radical SAM enzymes"/>
    <property type="match status" value="1"/>
</dbReference>
<dbReference type="Pfam" id="PF04055">
    <property type="entry name" value="Radical_SAM"/>
    <property type="match status" value="1"/>
</dbReference>
<feature type="binding site" evidence="7">
    <location>
        <position position="108"/>
    </location>
    <ligand>
        <name>[4Fe-4S] cluster</name>
        <dbReference type="ChEBI" id="CHEBI:49883"/>
        <note>4Fe-4S-S-AdoMet</note>
    </ligand>
</feature>
<dbReference type="Proteomes" id="UP000184600">
    <property type="component" value="Unassembled WGS sequence"/>
</dbReference>
<evidence type="ECO:0000256" key="1">
    <source>
        <dbReference type="ARBA" id="ARBA00022485"/>
    </source>
</evidence>
<evidence type="ECO:0000313" key="9">
    <source>
        <dbReference type="EMBL" id="SHO58173.1"/>
    </source>
</evidence>
<dbReference type="AlphaFoldDB" id="A0A1M7Z030"/>
<proteinExistence type="predicted"/>
<protein>
    <submittedName>
        <fullName evidence="9">Radical SAM superfamily protein</fullName>
    </submittedName>
</protein>
<feature type="binding site" evidence="7">
    <location>
        <position position="101"/>
    </location>
    <ligand>
        <name>[4Fe-4S] cluster</name>
        <dbReference type="ChEBI" id="CHEBI:49883"/>
        <note>4Fe-4S-S-AdoMet</note>
    </ligand>
</feature>
<dbReference type="InterPro" id="IPR013785">
    <property type="entry name" value="Aldolase_TIM"/>
</dbReference>
<dbReference type="GO" id="GO:0046872">
    <property type="term" value="F:metal ion binding"/>
    <property type="evidence" value="ECO:0007669"/>
    <property type="project" value="UniProtKB-KW"/>
</dbReference>
<dbReference type="PANTHER" id="PTHR30352">
    <property type="entry name" value="PYRUVATE FORMATE-LYASE-ACTIVATING ENZYME"/>
    <property type="match status" value="1"/>
</dbReference>
<keyword evidence="2" id="KW-0313">Glucose metabolism</keyword>
<evidence type="ECO:0000313" key="10">
    <source>
        <dbReference type="Proteomes" id="UP000184600"/>
    </source>
</evidence>
<dbReference type="GO" id="GO:0006006">
    <property type="term" value="P:glucose metabolic process"/>
    <property type="evidence" value="ECO:0007669"/>
    <property type="project" value="UniProtKB-KW"/>
</dbReference>
<keyword evidence="1" id="KW-0004">4Fe-4S</keyword>
<keyword evidence="6 7" id="KW-0411">Iron-sulfur</keyword>
<evidence type="ECO:0000256" key="5">
    <source>
        <dbReference type="ARBA" id="ARBA00023004"/>
    </source>
</evidence>
<dbReference type="GO" id="GO:0003824">
    <property type="term" value="F:catalytic activity"/>
    <property type="evidence" value="ECO:0007669"/>
    <property type="project" value="InterPro"/>
</dbReference>
<dbReference type="InterPro" id="IPR016431">
    <property type="entry name" value="Pyrv-formate_lyase-activ_prd"/>
</dbReference>
<evidence type="ECO:0000259" key="8">
    <source>
        <dbReference type="PROSITE" id="PS51918"/>
    </source>
</evidence>
<dbReference type="PANTHER" id="PTHR30352:SF5">
    <property type="entry name" value="PYRUVATE FORMATE-LYASE 1-ACTIVATING ENZYME"/>
    <property type="match status" value="1"/>
</dbReference>
<dbReference type="RefSeq" id="WP_234976446.1">
    <property type="nucleotide sequence ID" value="NZ_AP024898.1"/>
</dbReference>
<sequence length="374" mass="42490">MSPEIEYNSDNDVMNFPPDKYKTEYWHLLDDGRVVCDLCPRRCSLRDGKRGTCFVRQAHCGEIVLTTYGRSSGFCIDPVEKKPLNHFYPGSSVLSFGTAGCNLGCKFCQNWEISKSRQTDTISDCAMPEQIAQIAKQYDSKSIAFTYNDPVIFMEYAVDTAQVCHELDIQSIAVTAGYICDIPRIPFFNAMDAANIDLKAFTEHFYRKLCSGHLAPVLDTLLYLRHETNVWFEITTLLIPGENDSTTELESMCRWINDNLGPDVPLHFSAFHPDFKMVNKSSTPPETVQKAREIALSQGLHYVYVGNISDKAGDSTWCPQCKQRVISRNWYELGEMALSDDGRCQHCGFMLPGRFEAITHHFGRRRIPVNVTRK</sequence>
<keyword evidence="3 7" id="KW-0949">S-adenosyl-L-methionine</keyword>
<accession>A0A1M7Z030</accession>
<comment type="cofactor">
    <cofactor evidence="7">
        <name>[4Fe-4S] cluster</name>
        <dbReference type="ChEBI" id="CHEBI:49883"/>
    </cofactor>
    <text evidence="7">Binds 1 [4Fe-4S] cluster. The cluster is coordinated with 3 cysteines and an exchangeable S-adenosyl-L-methionine.</text>
</comment>
<evidence type="ECO:0000256" key="7">
    <source>
        <dbReference type="PIRSR" id="PIRSR004869-50"/>
    </source>
</evidence>
<dbReference type="PIRSF" id="PIRSF004869">
    <property type="entry name" value="PflX_prd"/>
    <property type="match status" value="1"/>
</dbReference>
<keyword evidence="2" id="KW-0119">Carbohydrate metabolism</keyword>
<dbReference type="STRING" id="1117707.VQ7734_03943"/>
<evidence type="ECO:0000256" key="3">
    <source>
        <dbReference type="ARBA" id="ARBA00022691"/>
    </source>
</evidence>
<dbReference type="InterPro" id="IPR034457">
    <property type="entry name" value="Organic_radical-activating"/>
</dbReference>
<dbReference type="SFLD" id="SFLDS00029">
    <property type="entry name" value="Radical_SAM"/>
    <property type="match status" value="1"/>
</dbReference>
<evidence type="ECO:0000256" key="6">
    <source>
        <dbReference type="ARBA" id="ARBA00023014"/>
    </source>
</evidence>
<reference evidence="10" key="1">
    <citation type="submission" date="2016-12" db="EMBL/GenBank/DDBJ databases">
        <authorList>
            <person name="Rodrigo-Torres L."/>
            <person name="Arahal R.D."/>
            <person name="Lucena T."/>
        </authorList>
    </citation>
    <scope>NUCLEOTIDE SEQUENCE [LARGE SCALE GENOMIC DNA]</scope>
</reference>
<dbReference type="SFLD" id="SFLDG01101">
    <property type="entry name" value="Uncharacterised_Radical_SAM_Su"/>
    <property type="match status" value="1"/>
</dbReference>
<dbReference type="CDD" id="cd01335">
    <property type="entry name" value="Radical_SAM"/>
    <property type="match status" value="1"/>
</dbReference>
<evidence type="ECO:0000256" key="4">
    <source>
        <dbReference type="ARBA" id="ARBA00022723"/>
    </source>
</evidence>
<keyword evidence="4 7" id="KW-0479">Metal-binding</keyword>
<dbReference type="GO" id="GO:0051539">
    <property type="term" value="F:4 iron, 4 sulfur cluster binding"/>
    <property type="evidence" value="ECO:0007669"/>
    <property type="project" value="UniProtKB-KW"/>
</dbReference>
<dbReference type="PROSITE" id="PS51918">
    <property type="entry name" value="RADICAL_SAM"/>
    <property type="match status" value="1"/>
</dbReference>
<dbReference type="Gene3D" id="3.20.20.70">
    <property type="entry name" value="Aldolase class I"/>
    <property type="match status" value="1"/>
</dbReference>
<gene>
    <name evidence="9" type="ORF">VQ7734_03943</name>
</gene>
<dbReference type="InterPro" id="IPR058240">
    <property type="entry name" value="rSAM_sf"/>
</dbReference>
<keyword evidence="5 7" id="KW-0408">Iron</keyword>
<evidence type="ECO:0000256" key="2">
    <source>
        <dbReference type="ARBA" id="ARBA00022526"/>
    </source>
</evidence>